<dbReference type="EMBL" id="JBHTJZ010000033">
    <property type="protein sequence ID" value="MFD0961201.1"/>
    <property type="molecule type" value="Genomic_DNA"/>
</dbReference>
<dbReference type="PROSITE" id="PS50006">
    <property type="entry name" value="FHA_DOMAIN"/>
    <property type="match status" value="1"/>
</dbReference>
<dbReference type="InterPro" id="IPR008984">
    <property type="entry name" value="SMAD_FHA_dom_sf"/>
</dbReference>
<keyword evidence="2" id="KW-0472">Membrane</keyword>
<dbReference type="RefSeq" id="WP_377566537.1">
    <property type="nucleotide sequence ID" value="NZ_JBHTJZ010000033.1"/>
</dbReference>
<proteinExistence type="predicted"/>
<evidence type="ECO:0000256" key="1">
    <source>
        <dbReference type="SAM" id="MobiDB-lite"/>
    </source>
</evidence>
<accession>A0ABW3HUN6</accession>
<dbReference type="Pfam" id="PF00498">
    <property type="entry name" value="FHA"/>
    <property type="match status" value="1"/>
</dbReference>
<name>A0ABW3HUN6_9BACL</name>
<protein>
    <submittedName>
        <fullName evidence="4">DUF6382 domain-containing protein</fullName>
    </submittedName>
</protein>
<dbReference type="Gene3D" id="2.60.200.20">
    <property type="match status" value="1"/>
</dbReference>
<keyword evidence="5" id="KW-1185">Reference proteome</keyword>
<feature type="region of interest" description="Disordered" evidence="1">
    <location>
        <begin position="383"/>
        <end position="419"/>
    </location>
</feature>
<feature type="compositionally biased region" description="Polar residues" evidence="1">
    <location>
        <begin position="248"/>
        <end position="268"/>
    </location>
</feature>
<organism evidence="4 5">
    <name type="scientific">Paenibacillus chungangensis</name>
    <dbReference type="NCBI Taxonomy" id="696535"/>
    <lineage>
        <taxon>Bacteria</taxon>
        <taxon>Bacillati</taxon>
        <taxon>Bacillota</taxon>
        <taxon>Bacilli</taxon>
        <taxon>Bacillales</taxon>
        <taxon>Paenibacillaceae</taxon>
        <taxon>Paenibacillus</taxon>
    </lineage>
</organism>
<feature type="domain" description="FHA" evidence="3">
    <location>
        <begin position="482"/>
        <end position="532"/>
    </location>
</feature>
<comment type="caution">
    <text evidence="4">The sequence shown here is derived from an EMBL/GenBank/DDBJ whole genome shotgun (WGS) entry which is preliminary data.</text>
</comment>
<dbReference type="InterPro" id="IPR000253">
    <property type="entry name" value="FHA_dom"/>
</dbReference>
<dbReference type="InterPro" id="IPR045962">
    <property type="entry name" value="DUF6382"/>
</dbReference>
<evidence type="ECO:0000313" key="4">
    <source>
        <dbReference type="EMBL" id="MFD0961201.1"/>
    </source>
</evidence>
<feature type="transmembrane region" description="Helical" evidence="2">
    <location>
        <begin position="295"/>
        <end position="313"/>
    </location>
</feature>
<gene>
    <name evidence="4" type="ORF">ACFQ2I_17770</name>
</gene>
<dbReference type="Proteomes" id="UP001596989">
    <property type="component" value="Unassembled WGS sequence"/>
</dbReference>
<evidence type="ECO:0000313" key="5">
    <source>
        <dbReference type="Proteomes" id="UP001596989"/>
    </source>
</evidence>
<dbReference type="Pfam" id="PF19909">
    <property type="entry name" value="DUF6382"/>
    <property type="match status" value="1"/>
</dbReference>
<keyword evidence="2" id="KW-0812">Transmembrane</keyword>
<evidence type="ECO:0000259" key="3">
    <source>
        <dbReference type="PROSITE" id="PS50006"/>
    </source>
</evidence>
<feature type="region of interest" description="Disordered" evidence="1">
    <location>
        <begin position="248"/>
        <end position="270"/>
    </location>
</feature>
<feature type="transmembrane region" description="Helical" evidence="2">
    <location>
        <begin position="319"/>
        <end position="339"/>
    </location>
</feature>
<dbReference type="SMART" id="SM00240">
    <property type="entry name" value="FHA"/>
    <property type="match status" value="1"/>
</dbReference>
<evidence type="ECO:0000256" key="2">
    <source>
        <dbReference type="SAM" id="Phobius"/>
    </source>
</evidence>
<reference evidence="5" key="1">
    <citation type="journal article" date="2019" name="Int. J. Syst. Evol. Microbiol.">
        <title>The Global Catalogue of Microorganisms (GCM) 10K type strain sequencing project: providing services to taxonomists for standard genome sequencing and annotation.</title>
        <authorList>
            <consortium name="The Broad Institute Genomics Platform"/>
            <consortium name="The Broad Institute Genome Sequencing Center for Infectious Disease"/>
            <person name="Wu L."/>
            <person name="Ma J."/>
        </authorList>
    </citation>
    <scope>NUCLEOTIDE SEQUENCE [LARGE SCALE GENOMIC DNA]</scope>
    <source>
        <strain evidence="5">CCUG 59129</strain>
    </source>
</reference>
<dbReference type="SUPFAM" id="SSF49879">
    <property type="entry name" value="SMAD/FHA domain"/>
    <property type="match status" value="1"/>
</dbReference>
<sequence>MAMHGFRIDFAMNRGHVMIVDRKKGIYRDELDDIEMNMLCAESVPHLLPVDWFELDGKLTFRYALSGMKMLVHRLQQQPLTMSQYYSLLLSVTDALAECRDYMLRPEGCLLGDSFIFMGERFGDIRLPYIPLKTDVEEQAPGASELLSLAVRWTSYVDHIDGEGLKRIFQLLSASRWPLAELQKTLLDMLGDVKEQSSIPADIGSLPQEMESVNREFDVKTDTSQHSERSTVGGRAIAGGERAKAATLSSPASSEMQLKPVQTSSWSHSDSEIMENVDDEWEEENVSSKASKGKWLIYAVALLATACVWRFIYLPAPSMPGLLSSAGLTLMILAVSVYMGRRGSGLLSTVKDSEEDDGLFEPSTDMLRKKIFWEPNPIHKEGTTHSLGSYSVAGSVRPPKPEMSSESRQTGNIDRHHGNAEPVHSAVLSPAMTIAPTTVLEREDSGELNVPPDEHAAAPVLWLKRKWDGREETIELAGTEPFKIGRAAEGVHYSELAEGVSRVHLEIESKDDEHQAKDLGSRNGSLLNGKLMIPYKTYSLTQGDVIHLAGEKGPSYEINLR</sequence>
<dbReference type="CDD" id="cd00060">
    <property type="entry name" value="FHA"/>
    <property type="match status" value="1"/>
</dbReference>
<keyword evidence="2" id="KW-1133">Transmembrane helix</keyword>